<feature type="region of interest" description="Disordered" evidence="8">
    <location>
        <begin position="327"/>
        <end position="368"/>
    </location>
</feature>
<evidence type="ECO:0000256" key="6">
    <source>
        <dbReference type="ARBA" id="ARBA00022840"/>
    </source>
</evidence>
<evidence type="ECO:0000256" key="3">
    <source>
        <dbReference type="ARBA" id="ARBA00022679"/>
    </source>
</evidence>
<dbReference type="CDD" id="cd14014">
    <property type="entry name" value="STKc_PknB_like"/>
    <property type="match status" value="1"/>
</dbReference>
<dbReference type="Gene3D" id="3.30.200.20">
    <property type="entry name" value="Phosphorylase Kinase, domain 1"/>
    <property type="match status" value="1"/>
</dbReference>
<organism evidence="10 11">
    <name type="scientific">Nakamurella aerolata</name>
    <dbReference type="NCBI Taxonomy" id="1656892"/>
    <lineage>
        <taxon>Bacteria</taxon>
        <taxon>Bacillati</taxon>
        <taxon>Actinomycetota</taxon>
        <taxon>Actinomycetes</taxon>
        <taxon>Nakamurellales</taxon>
        <taxon>Nakamurellaceae</taxon>
        <taxon>Nakamurella</taxon>
    </lineage>
</organism>
<dbReference type="PROSITE" id="PS00107">
    <property type="entry name" value="PROTEIN_KINASE_ATP"/>
    <property type="match status" value="1"/>
</dbReference>
<dbReference type="InterPro" id="IPR008271">
    <property type="entry name" value="Ser/Thr_kinase_AS"/>
</dbReference>
<dbReference type="GO" id="GO:0004674">
    <property type="term" value="F:protein serine/threonine kinase activity"/>
    <property type="evidence" value="ECO:0007669"/>
    <property type="project" value="UniProtKB-KW"/>
</dbReference>
<feature type="compositionally biased region" description="Gly residues" evidence="8">
    <location>
        <begin position="345"/>
        <end position="363"/>
    </location>
</feature>
<dbReference type="EC" id="2.7.11.1" evidence="1"/>
<dbReference type="AlphaFoldDB" id="A0A849A4Q7"/>
<keyword evidence="11" id="KW-1185">Reference proteome</keyword>
<evidence type="ECO:0000259" key="9">
    <source>
        <dbReference type="PROSITE" id="PS50011"/>
    </source>
</evidence>
<evidence type="ECO:0000256" key="4">
    <source>
        <dbReference type="ARBA" id="ARBA00022741"/>
    </source>
</evidence>
<protein>
    <recommendedName>
        <fullName evidence="1">non-specific serine/threonine protein kinase</fullName>
        <ecNumber evidence="1">2.7.11.1</ecNumber>
    </recommendedName>
</protein>
<evidence type="ECO:0000256" key="1">
    <source>
        <dbReference type="ARBA" id="ARBA00012513"/>
    </source>
</evidence>
<evidence type="ECO:0000256" key="8">
    <source>
        <dbReference type="SAM" id="MobiDB-lite"/>
    </source>
</evidence>
<keyword evidence="2 10" id="KW-0723">Serine/threonine-protein kinase</keyword>
<gene>
    <name evidence="10" type="ORF">HKD39_09660</name>
</gene>
<dbReference type="InterPro" id="IPR000719">
    <property type="entry name" value="Prot_kinase_dom"/>
</dbReference>
<feature type="domain" description="Protein kinase" evidence="9">
    <location>
        <begin position="15"/>
        <end position="286"/>
    </location>
</feature>
<reference evidence="10 11" key="1">
    <citation type="submission" date="2020-05" db="EMBL/GenBank/DDBJ databases">
        <title>Nakamurella sp. DB0629 isolated from air conditioner.</title>
        <authorList>
            <person name="Kim D.H."/>
            <person name="Kim D.-U."/>
        </authorList>
    </citation>
    <scope>NUCLEOTIDE SEQUENCE [LARGE SCALE GENOMIC DNA]</scope>
    <source>
        <strain evidence="10 11">DB0629</strain>
    </source>
</reference>
<feature type="binding site" evidence="7">
    <location>
        <position position="44"/>
    </location>
    <ligand>
        <name>ATP</name>
        <dbReference type="ChEBI" id="CHEBI:30616"/>
    </ligand>
</feature>
<dbReference type="RefSeq" id="WP_171199648.1">
    <property type="nucleotide sequence ID" value="NZ_JABEND010000004.1"/>
</dbReference>
<accession>A0A849A4Q7</accession>
<dbReference type="SMART" id="SM00220">
    <property type="entry name" value="S_TKc"/>
    <property type="match status" value="1"/>
</dbReference>
<name>A0A849A4Q7_9ACTN</name>
<evidence type="ECO:0000313" key="11">
    <source>
        <dbReference type="Proteomes" id="UP000562984"/>
    </source>
</evidence>
<dbReference type="PROSITE" id="PS00108">
    <property type="entry name" value="PROTEIN_KINASE_ST"/>
    <property type="match status" value="1"/>
</dbReference>
<keyword evidence="6 7" id="KW-0067">ATP-binding</keyword>
<dbReference type="EMBL" id="JABEND010000004">
    <property type="protein sequence ID" value="NNG35974.1"/>
    <property type="molecule type" value="Genomic_DNA"/>
</dbReference>
<comment type="caution">
    <text evidence="10">The sequence shown here is derived from an EMBL/GenBank/DDBJ whole genome shotgun (WGS) entry which is preliminary data.</text>
</comment>
<dbReference type="InterPro" id="IPR011009">
    <property type="entry name" value="Kinase-like_dom_sf"/>
</dbReference>
<dbReference type="InterPro" id="IPR017441">
    <property type="entry name" value="Protein_kinase_ATP_BS"/>
</dbReference>
<dbReference type="Gene3D" id="1.10.510.10">
    <property type="entry name" value="Transferase(Phosphotransferase) domain 1"/>
    <property type="match status" value="1"/>
</dbReference>
<keyword evidence="5 10" id="KW-0418">Kinase</keyword>
<dbReference type="Proteomes" id="UP000562984">
    <property type="component" value="Unassembled WGS sequence"/>
</dbReference>
<keyword evidence="4 7" id="KW-0547">Nucleotide-binding</keyword>
<keyword evidence="3" id="KW-0808">Transferase</keyword>
<evidence type="ECO:0000256" key="2">
    <source>
        <dbReference type="ARBA" id="ARBA00022527"/>
    </source>
</evidence>
<sequence length="517" mass="53554">MSRRPPAPPPDLPGYTVSKLLGSGGFADVYLYEQQLPRRSVAVKVLLPGAADAELLAQFDAEANLMAALSTHPAIVTIHQAGISRDGRPYLVMEHCSRPNLAARYRSERLGAAEVLRVGIRLAGAVETAHRAGILHRDIKPANVLTTDFGHPVLSDFGISVQSASVRGPAGRPSGESGSVGMSIPWSAPEVFTEHGGDERADIYSLAATLYTVLASRSPFDRPGGPNTSADLMNRIRTAPLPPIGRDDIPDALERVITRGMDRNRGARFATALDFARALQQVEASLRLSPTPIDVLDEDPQHAAEELGDTPATRVRALTVIHPQAPAAGAKQSGVPQFANPGTAAAGGGGGFAPPQGGQGGAAAGWSGPGTVVAAQQFSAPPPAQPARRSSSLLGWLGGAAVLAVAAVVAVLALNGGDDPAPPPSGPALPSMSPQGPMDVLPAPKVAVKVVDGKSVFSWAPPKGFADGDFYRWSTSPDGGYKTIRDTTVTVPKPSACLYLQAVSKAGTASETEHRCS</sequence>
<dbReference type="PROSITE" id="PS50011">
    <property type="entry name" value="PROTEIN_KINASE_DOM"/>
    <property type="match status" value="1"/>
</dbReference>
<proteinExistence type="predicted"/>
<dbReference type="Pfam" id="PF00069">
    <property type="entry name" value="Pkinase"/>
    <property type="match status" value="1"/>
</dbReference>
<dbReference type="GO" id="GO:0005524">
    <property type="term" value="F:ATP binding"/>
    <property type="evidence" value="ECO:0007669"/>
    <property type="project" value="UniProtKB-UniRule"/>
</dbReference>
<dbReference type="PANTHER" id="PTHR43289">
    <property type="entry name" value="MITOGEN-ACTIVATED PROTEIN KINASE KINASE KINASE 20-RELATED"/>
    <property type="match status" value="1"/>
</dbReference>
<evidence type="ECO:0000256" key="5">
    <source>
        <dbReference type="ARBA" id="ARBA00022777"/>
    </source>
</evidence>
<evidence type="ECO:0000313" key="10">
    <source>
        <dbReference type="EMBL" id="NNG35974.1"/>
    </source>
</evidence>
<dbReference type="PANTHER" id="PTHR43289:SF6">
    <property type="entry name" value="SERINE_THREONINE-PROTEIN KINASE NEKL-3"/>
    <property type="match status" value="1"/>
</dbReference>
<dbReference type="SUPFAM" id="SSF56112">
    <property type="entry name" value="Protein kinase-like (PK-like)"/>
    <property type="match status" value="1"/>
</dbReference>
<evidence type="ECO:0000256" key="7">
    <source>
        <dbReference type="PROSITE-ProRule" id="PRU10141"/>
    </source>
</evidence>